<dbReference type="PANTHER" id="PTHR35011:SF5">
    <property type="entry name" value="SIALIC ACID TRAP TRANSPORTER SMALL PERMEASE PROTEIN SIAQ"/>
    <property type="match status" value="1"/>
</dbReference>
<keyword evidence="12" id="KW-1185">Reference proteome</keyword>
<evidence type="ECO:0000256" key="2">
    <source>
        <dbReference type="ARBA" id="ARBA00022448"/>
    </source>
</evidence>
<evidence type="ECO:0000256" key="8">
    <source>
        <dbReference type="ARBA" id="ARBA00038436"/>
    </source>
</evidence>
<keyword evidence="3" id="KW-1003">Cell membrane</keyword>
<comment type="subunit">
    <text evidence="9">The complex comprises the extracytoplasmic solute receptor protein and the two transmembrane proteins.</text>
</comment>
<name>A0ABU0VUA4_9RHOB</name>
<dbReference type="Pfam" id="PF04290">
    <property type="entry name" value="DctQ"/>
    <property type="match status" value="1"/>
</dbReference>
<comment type="function">
    <text evidence="9">Part of the tripartite ATP-independent periplasmic (TRAP) transport system.</text>
</comment>
<dbReference type="PANTHER" id="PTHR35011">
    <property type="entry name" value="2,3-DIKETO-L-GULONATE TRAP TRANSPORTER SMALL PERMEASE PROTEIN YIAM"/>
    <property type="match status" value="1"/>
</dbReference>
<dbReference type="Proteomes" id="UP001239680">
    <property type="component" value="Unassembled WGS sequence"/>
</dbReference>
<dbReference type="InterPro" id="IPR007387">
    <property type="entry name" value="TRAP_DctQ"/>
</dbReference>
<organism evidence="11 12">
    <name type="scientific">Pseudogemmobacter lacusdianii</name>
    <dbReference type="NCBI Taxonomy" id="3069608"/>
    <lineage>
        <taxon>Bacteria</taxon>
        <taxon>Pseudomonadati</taxon>
        <taxon>Pseudomonadota</taxon>
        <taxon>Alphaproteobacteria</taxon>
        <taxon>Rhodobacterales</taxon>
        <taxon>Paracoccaceae</taxon>
        <taxon>Pseudogemmobacter</taxon>
    </lineage>
</organism>
<evidence type="ECO:0000256" key="9">
    <source>
        <dbReference type="RuleBase" id="RU369079"/>
    </source>
</evidence>
<evidence type="ECO:0000259" key="10">
    <source>
        <dbReference type="Pfam" id="PF04290"/>
    </source>
</evidence>
<dbReference type="EMBL" id="JAVDBT010000001">
    <property type="protein sequence ID" value="MDQ2064840.1"/>
    <property type="molecule type" value="Genomic_DNA"/>
</dbReference>
<feature type="transmembrane region" description="Helical" evidence="9">
    <location>
        <begin position="86"/>
        <end position="108"/>
    </location>
</feature>
<comment type="similarity">
    <text evidence="8 9">Belongs to the TRAP transporter small permease family.</text>
</comment>
<evidence type="ECO:0000256" key="3">
    <source>
        <dbReference type="ARBA" id="ARBA00022475"/>
    </source>
</evidence>
<evidence type="ECO:0000313" key="11">
    <source>
        <dbReference type="EMBL" id="MDQ2064840.1"/>
    </source>
</evidence>
<comment type="caution">
    <text evidence="11">The sequence shown here is derived from an EMBL/GenBank/DDBJ whole genome shotgun (WGS) entry which is preliminary data.</text>
</comment>
<evidence type="ECO:0000256" key="1">
    <source>
        <dbReference type="ARBA" id="ARBA00004429"/>
    </source>
</evidence>
<dbReference type="RefSeq" id="WP_306678333.1">
    <property type="nucleotide sequence ID" value="NZ_JAVDBT010000001.1"/>
</dbReference>
<feature type="domain" description="Tripartite ATP-independent periplasmic transporters DctQ component" evidence="10">
    <location>
        <begin position="25"/>
        <end position="152"/>
    </location>
</feature>
<evidence type="ECO:0000256" key="6">
    <source>
        <dbReference type="ARBA" id="ARBA00022989"/>
    </source>
</evidence>
<keyword evidence="7 9" id="KW-0472">Membrane</keyword>
<evidence type="ECO:0000256" key="5">
    <source>
        <dbReference type="ARBA" id="ARBA00022692"/>
    </source>
</evidence>
<accession>A0ABU0VUA4</accession>
<dbReference type="InterPro" id="IPR055348">
    <property type="entry name" value="DctQ"/>
</dbReference>
<protein>
    <recommendedName>
        <fullName evidence="9">TRAP transporter small permease protein</fullName>
    </recommendedName>
</protein>
<evidence type="ECO:0000313" key="12">
    <source>
        <dbReference type="Proteomes" id="UP001239680"/>
    </source>
</evidence>
<proteinExistence type="inferred from homology"/>
<sequence>MRFVLDLYYKLLLLAVAALSIFLLIPVGLQVLARFGKIVPHYMWTEEMSRFCLIWLIMIGSAVAVRENTHFDIDLLPKAKTRLGELCGILAVRLAIFGFGIVFLIGSLEFAEFGMILSSEITDLNLVWVYGIFPFAAIGWLIFTAEAIVTAISKYPRGQELTAPTAGD</sequence>
<keyword evidence="4 9" id="KW-0997">Cell inner membrane</keyword>
<feature type="transmembrane region" description="Helical" evidence="9">
    <location>
        <begin position="7"/>
        <end position="28"/>
    </location>
</feature>
<keyword evidence="6 9" id="KW-1133">Transmembrane helix</keyword>
<keyword evidence="2 9" id="KW-0813">Transport</keyword>
<comment type="subcellular location">
    <subcellularLocation>
        <location evidence="1 9">Cell inner membrane</location>
        <topology evidence="1 9">Multi-pass membrane protein</topology>
    </subcellularLocation>
</comment>
<reference evidence="11 12" key="1">
    <citation type="submission" date="2023-08" db="EMBL/GenBank/DDBJ databases">
        <title>Characterization of two Paracoccaceae strains isolated from Phycosphere and proposal of Xinfangfangia lacusdiani sp. nov.</title>
        <authorList>
            <person name="Deng Y."/>
            <person name="Zhang Y.Q."/>
        </authorList>
    </citation>
    <scope>NUCLEOTIDE SEQUENCE [LARGE SCALE GENOMIC DNA]</scope>
    <source>
        <strain evidence="11 12">CPCC 101601</strain>
    </source>
</reference>
<evidence type="ECO:0000256" key="4">
    <source>
        <dbReference type="ARBA" id="ARBA00022519"/>
    </source>
</evidence>
<evidence type="ECO:0000256" key="7">
    <source>
        <dbReference type="ARBA" id="ARBA00023136"/>
    </source>
</evidence>
<feature type="transmembrane region" description="Helical" evidence="9">
    <location>
        <begin position="48"/>
        <end position="65"/>
    </location>
</feature>
<gene>
    <name evidence="11" type="ORF">Q9295_00505</name>
</gene>
<keyword evidence="5 9" id="KW-0812">Transmembrane</keyword>
<feature type="transmembrane region" description="Helical" evidence="9">
    <location>
        <begin position="128"/>
        <end position="149"/>
    </location>
</feature>